<evidence type="ECO:0000256" key="1">
    <source>
        <dbReference type="SAM" id="SignalP"/>
    </source>
</evidence>
<feature type="chain" id="PRO_5039564438" evidence="1">
    <location>
        <begin position="31"/>
        <end position="735"/>
    </location>
</feature>
<feature type="signal peptide" evidence="1">
    <location>
        <begin position="1"/>
        <end position="30"/>
    </location>
</feature>
<organism evidence="2 3">
    <name type="scientific">Kitasatospora kifunensis</name>
    <name type="common">Streptomyces kifunensis</name>
    <dbReference type="NCBI Taxonomy" id="58351"/>
    <lineage>
        <taxon>Bacteria</taxon>
        <taxon>Bacillati</taxon>
        <taxon>Actinomycetota</taxon>
        <taxon>Actinomycetes</taxon>
        <taxon>Kitasatosporales</taxon>
        <taxon>Streptomycetaceae</taxon>
        <taxon>Kitasatospora</taxon>
    </lineage>
</organism>
<accession>A0A7W7QXS9</accession>
<name>A0A7W7QXS9_KITKI</name>
<dbReference type="EMBL" id="JACHJV010000001">
    <property type="protein sequence ID" value="MBB4921752.1"/>
    <property type="molecule type" value="Genomic_DNA"/>
</dbReference>
<keyword evidence="3" id="KW-1185">Reference proteome</keyword>
<proteinExistence type="predicted"/>
<evidence type="ECO:0000313" key="3">
    <source>
        <dbReference type="Proteomes" id="UP000540506"/>
    </source>
</evidence>
<dbReference type="RefSeq" id="WP_184934035.1">
    <property type="nucleotide sequence ID" value="NZ_JACHJV010000001.1"/>
</dbReference>
<dbReference type="Proteomes" id="UP000540506">
    <property type="component" value="Unassembled WGS sequence"/>
</dbReference>
<comment type="caution">
    <text evidence="2">The sequence shown here is derived from an EMBL/GenBank/DDBJ whole genome shotgun (WGS) entry which is preliminary data.</text>
</comment>
<protein>
    <submittedName>
        <fullName evidence="2">Uncharacterized protein</fullName>
    </submittedName>
</protein>
<reference evidence="2 3" key="1">
    <citation type="submission" date="2020-08" db="EMBL/GenBank/DDBJ databases">
        <title>Sequencing the genomes of 1000 actinobacteria strains.</title>
        <authorList>
            <person name="Klenk H.-P."/>
        </authorList>
    </citation>
    <scope>NUCLEOTIDE SEQUENCE [LARGE SCALE GENOMIC DNA]</scope>
    <source>
        <strain evidence="2 3">DSM 41654</strain>
    </source>
</reference>
<evidence type="ECO:0000313" key="2">
    <source>
        <dbReference type="EMBL" id="MBB4921752.1"/>
    </source>
</evidence>
<gene>
    <name evidence="2" type="ORF">FHR34_000745</name>
</gene>
<dbReference type="AlphaFoldDB" id="A0A7W7QXS9"/>
<keyword evidence="1" id="KW-0732">Signal</keyword>
<sequence>MGLTRLALTRRWPAALATAALMALASPAVAAHAATAPAVRTDLRVLLIDDGSSSLAAVRAELVSEGVPYTTVTLSDPNRPVINAAYLSGTLPDGTIEAKFQSVVLPTLGALGATSAETTALTSYETSYGVPEVDLNTYAQPAIGLNWAQDPGYIGALDGMTASTTAADTTGPFNYLKGTFQFENNDPNVVESYGYLATPGSANFTPILTTPIPGTTTPGVLVGQYTNAGRQQLVFTFAFNQYQEQWRALARGVVDWMTGGVHLGLSRFYFGVQVDNTLLSDNRWSTTLKCTAQSAGCNTVAGSQDNVPIRMTAADVDYAKQWEAANNLTLDLAFDGSGSDSVTPAGGTDPTETEFAANAASFRFVNATYGQQYLGCTRNVGVVPWVCLSDNTGATQWTSQAAITAAIQANLTWAQAKGLPVNPSELVTDQNSGLALAPQQSQDNPQLAPALTALGITALASNAGTDPAGHAVGSAYTVPSHQLSVYGNAATAAEEADEYNWLYTSTAQGGSGACTGSTTSTCLAAPLNETTGYQSTIVPSAAKLAFARVLANDPTPNVVSQSALAEERIGYPVLNQVLASYSALFNANAPLVDLRTADVATQLRNQAAWNAALAAGTVTAYRSGSTVTVTAPAGVNVPVTVPSTAVQVLATGTAPAGTAYAQELSGWLAPATGQSAVTIQTSVTTPAAKPHLRADAATAGQAVTAHPPVPATVAVPVPFGPQDTTRLQAARSARG</sequence>